<accession>B1V9P3</accession>
<dbReference type="AlphaFoldDB" id="B1V9P3"/>
<protein>
    <submittedName>
        <fullName evidence="4">Bacterial nucleoid DNA-binding protein</fullName>
    </submittedName>
</protein>
<dbReference type="Gene3D" id="4.10.520.10">
    <property type="entry name" value="IHF-like DNA-binding proteins"/>
    <property type="match status" value="1"/>
</dbReference>
<dbReference type="KEGG" id="pal:PA0330"/>
<dbReference type="CDD" id="cd00591">
    <property type="entry name" value="HU_IHF"/>
    <property type="match status" value="1"/>
</dbReference>
<keyword evidence="2 4" id="KW-0238">DNA-binding</keyword>
<dbReference type="SUPFAM" id="SSF47729">
    <property type="entry name" value="IHF-like DNA-binding proteins"/>
    <property type="match status" value="1"/>
</dbReference>
<dbReference type="Pfam" id="PF00216">
    <property type="entry name" value="Bac_DNA_binding"/>
    <property type="match status" value="1"/>
</dbReference>
<dbReference type="EMBL" id="AM422018">
    <property type="protein sequence ID" value="CAM11665.1"/>
    <property type="molecule type" value="Genomic_DNA"/>
</dbReference>
<dbReference type="GO" id="GO:0030261">
    <property type="term" value="P:chromosome condensation"/>
    <property type="evidence" value="ECO:0007669"/>
    <property type="project" value="UniProtKB-KW"/>
</dbReference>
<dbReference type="STRING" id="59748.PA0330"/>
<proteinExistence type="inferred from homology"/>
<evidence type="ECO:0000313" key="5">
    <source>
        <dbReference type="EMBL" id="CAM11731.1"/>
    </source>
</evidence>
<evidence type="ECO:0000313" key="4">
    <source>
        <dbReference type="EMBL" id="CAM11665.1"/>
    </source>
</evidence>
<dbReference type="KEGG" id="pal:PA0397"/>
<dbReference type="GO" id="GO:0030527">
    <property type="term" value="F:structural constituent of chromatin"/>
    <property type="evidence" value="ECO:0007669"/>
    <property type="project" value="InterPro"/>
</dbReference>
<dbReference type="InterPro" id="IPR010992">
    <property type="entry name" value="IHF-like_DNA-bd_dom_sf"/>
</dbReference>
<keyword evidence="1" id="KW-0226">DNA condensation</keyword>
<organism evidence="4 6">
    <name type="scientific">Phytoplasma australiense</name>
    <dbReference type="NCBI Taxonomy" id="59748"/>
    <lineage>
        <taxon>Bacteria</taxon>
        <taxon>Bacillati</taxon>
        <taxon>Mycoplasmatota</taxon>
        <taxon>Mollicutes</taxon>
        <taxon>Acholeplasmatales</taxon>
        <taxon>Acholeplasmataceae</taxon>
        <taxon>Candidatus Phytoplasma</taxon>
        <taxon>16SrXII (Stolbur group)</taxon>
    </lineage>
</organism>
<dbReference type="PANTHER" id="PTHR33175:SF3">
    <property type="entry name" value="DNA-BINDING PROTEIN HU-BETA"/>
    <property type="match status" value="1"/>
</dbReference>
<evidence type="ECO:0000256" key="1">
    <source>
        <dbReference type="ARBA" id="ARBA00023067"/>
    </source>
</evidence>
<dbReference type="EMBL" id="AM422018">
    <property type="protein sequence ID" value="CAM11731.1"/>
    <property type="molecule type" value="Genomic_DNA"/>
</dbReference>
<dbReference type="SMART" id="SM00411">
    <property type="entry name" value="BHL"/>
    <property type="match status" value="1"/>
</dbReference>
<evidence type="ECO:0000313" key="6">
    <source>
        <dbReference type="Proteomes" id="UP000008323"/>
    </source>
</evidence>
<name>B1V9P3_PHYAS</name>
<dbReference type="GO" id="GO:0003677">
    <property type="term" value="F:DNA binding"/>
    <property type="evidence" value="ECO:0007669"/>
    <property type="project" value="UniProtKB-KW"/>
</dbReference>
<gene>
    <name evidence="4" type="primary">himA</name>
    <name evidence="4" type="ordered locus">PA0330</name>
    <name evidence="5" type="ordered locus">PA0397</name>
</gene>
<dbReference type="InterPro" id="IPR000119">
    <property type="entry name" value="Hist_DNA-bd"/>
</dbReference>
<dbReference type="PRINTS" id="PR01727">
    <property type="entry name" value="DNABINDINGHU"/>
</dbReference>
<evidence type="ECO:0000256" key="3">
    <source>
        <dbReference type="RuleBase" id="RU003939"/>
    </source>
</evidence>
<comment type="similarity">
    <text evidence="3">Belongs to the bacterial histone-like protein family.</text>
</comment>
<dbReference type="PANTHER" id="PTHR33175">
    <property type="entry name" value="DNA-BINDING PROTEIN HU"/>
    <property type="match status" value="1"/>
</dbReference>
<dbReference type="Proteomes" id="UP000008323">
    <property type="component" value="Chromosome"/>
</dbReference>
<reference evidence="4 6" key="1">
    <citation type="journal article" date="2008" name="J. Bacteriol.">
        <title>Comparative genome analysis of 'Candidatus Phytoplasma australiense' (subgroup tuf-Australia I; rp-A) and 'Ca. Phytoplasma asteris' strains OY-M and AY-WB.</title>
        <authorList>
            <person name="Tran-Nguyen L.T."/>
            <person name="Kube M."/>
            <person name="Schneider B."/>
            <person name="Reinhardt R."/>
            <person name="Gibb K.S."/>
        </authorList>
    </citation>
    <scope>NUCLEOTIDE SEQUENCE [LARGE SCALE GENOMIC DNA]</scope>
</reference>
<dbReference type="eggNOG" id="COG0776">
    <property type="taxonomic scope" value="Bacteria"/>
</dbReference>
<sequence>MTKKELIRAIAKRQNISIVQTEEFYNAFEQVLFEAIAANDEVILSPSIGTFALRHRQARLGRNPQTGEQIEIPEKTAVVFRPSRTIKEEVRDIEL</sequence>
<evidence type="ECO:0000256" key="2">
    <source>
        <dbReference type="ARBA" id="ARBA00023125"/>
    </source>
</evidence>